<sequence length="496" mass="56045">MSSDHNKCDVIVIGGGISGLSAAKLLYDSGLDVVVLEAQDRVGGRTYTVRNKHVKYVDLGGAYVGPTQNRVLRLSKELGLETYKVNEVEHLIDHVNGKSYPFKGPFPPMWNPITYLDYNNLWRTLDEMGKEIPNEAPWKAPHAEEWDKITMEQLLNKVCWTKPPVFKRNSPFFRYASIRGSIQQERKFIGGSGQISEKIMEYLGKRVKLEKPVIYIDQTGGNIIVETLDHEKYEAQYVISAIPPVLSLKIHFNPPLPSMRNQMINRIPMGSVIKCIVYYKDTFWKKKDYCGSMIIEDEGAPIGLALDDTKPDGSVPAIIGFILARKCRRLINLSKEERKTQICELYAKVLGTQEALHPVHYEEKNWCEEQYSGGCYTAYFPPGIMTQYGRILREPVGRIFFAGTETASEWSGYMEGAVQAGERAAREVLHSMGRYSGEIWKSEPESPDVPALPITTTFWERNLPSVPGLLKLMGFSIFFTSVAAAGFFAYKKDLLV</sequence>
<dbReference type="InterPro" id="IPR001613">
    <property type="entry name" value="Flavin_amine_oxidase"/>
</dbReference>
<evidence type="ECO:0000256" key="3">
    <source>
        <dbReference type="ARBA" id="ARBA00005465"/>
    </source>
</evidence>
<dbReference type="EC" id="1.4.3.-" evidence="14"/>
<reference evidence="17" key="1">
    <citation type="submission" date="2025-08" db="UniProtKB">
        <authorList>
            <consortium name="RefSeq"/>
        </authorList>
    </citation>
    <scope>IDENTIFICATION</scope>
</reference>
<feature type="binding site" evidence="13">
    <location>
        <position position="321"/>
    </location>
    <ligand>
        <name>substrate</name>
    </ligand>
</feature>
<keyword evidence="14" id="KW-1133">Transmembrane helix</keyword>
<dbReference type="InterPro" id="IPR050703">
    <property type="entry name" value="Flavin_MAO"/>
</dbReference>
<dbReference type="Gene3D" id="3.50.50.60">
    <property type="entry name" value="FAD/NAD(P)-binding domain"/>
    <property type="match status" value="1"/>
</dbReference>
<dbReference type="Gene3D" id="1.10.405.10">
    <property type="entry name" value="Guanine Nucleotide Dissociation Inhibitor, domain 1"/>
    <property type="match status" value="1"/>
</dbReference>
<keyword evidence="11" id="KW-0325">Glycoprotein</keyword>
<dbReference type="GO" id="GO:0097621">
    <property type="term" value="F:monoamine oxidase activity"/>
    <property type="evidence" value="ECO:0007669"/>
    <property type="project" value="UniProtKB-EC"/>
</dbReference>
<keyword evidence="8 14" id="KW-0274">FAD</keyword>
<keyword evidence="7" id="KW-1000">Mitochondrion outer membrane</keyword>
<evidence type="ECO:0000256" key="10">
    <source>
        <dbReference type="ARBA" id="ARBA00023002"/>
    </source>
</evidence>
<dbReference type="AlphaFoldDB" id="A0A6J1UMJ8"/>
<evidence type="ECO:0000313" key="16">
    <source>
        <dbReference type="Proteomes" id="UP000504612"/>
    </source>
</evidence>
<evidence type="ECO:0000256" key="1">
    <source>
        <dbReference type="ARBA" id="ARBA00001974"/>
    </source>
</evidence>
<keyword evidence="10 14" id="KW-0560">Oxidoreductase</keyword>
<keyword evidence="4 14" id="KW-0285">Flavoprotein</keyword>
<evidence type="ECO:0000256" key="8">
    <source>
        <dbReference type="ARBA" id="ARBA00022827"/>
    </source>
</evidence>
<keyword evidence="9" id="KW-0204">Cytolysis</keyword>
<dbReference type="InterPro" id="IPR002937">
    <property type="entry name" value="Amino_oxidase"/>
</dbReference>
<proteinExistence type="inferred from homology"/>
<evidence type="ECO:0000256" key="12">
    <source>
        <dbReference type="ARBA" id="ARBA00048448"/>
    </source>
</evidence>
<dbReference type="GO" id="GO:0050660">
    <property type="term" value="F:flavin adenine dinucleotide binding"/>
    <property type="evidence" value="ECO:0007669"/>
    <property type="project" value="TreeGrafter"/>
</dbReference>
<dbReference type="PANTHER" id="PTHR43563:SF16">
    <property type="entry name" value="AMINE OXIDASE"/>
    <property type="match status" value="1"/>
</dbReference>
<dbReference type="Proteomes" id="UP000504612">
    <property type="component" value="Unplaced"/>
</dbReference>
<dbReference type="GO" id="GO:0031640">
    <property type="term" value="P:killing of cells of another organism"/>
    <property type="evidence" value="ECO:0007669"/>
    <property type="project" value="UniProtKB-KW"/>
</dbReference>
<comment type="cofactor">
    <cofactor evidence="1 14">
        <name>FAD</name>
        <dbReference type="ChEBI" id="CHEBI:57692"/>
    </cofactor>
</comment>
<dbReference type="SUPFAM" id="SSF54373">
    <property type="entry name" value="FAD-linked reductases, C-terminal domain"/>
    <property type="match status" value="1"/>
</dbReference>
<evidence type="ECO:0000259" key="15">
    <source>
        <dbReference type="Pfam" id="PF01593"/>
    </source>
</evidence>
<feature type="binding site" evidence="13">
    <location>
        <position position="18"/>
    </location>
    <ligand>
        <name>FAD</name>
        <dbReference type="ChEBI" id="CHEBI:57692"/>
    </ligand>
</feature>
<evidence type="ECO:0000256" key="11">
    <source>
        <dbReference type="ARBA" id="ARBA00023180"/>
    </source>
</evidence>
<evidence type="ECO:0000256" key="5">
    <source>
        <dbReference type="ARBA" id="ARBA00022703"/>
    </source>
</evidence>
<accession>A0A6J1UMJ8</accession>
<keyword evidence="14" id="KW-0812">Transmembrane</keyword>
<evidence type="ECO:0000313" key="17">
    <source>
        <dbReference type="RefSeq" id="XP_026529763.1"/>
    </source>
</evidence>
<dbReference type="InterPro" id="IPR036188">
    <property type="entry name" value="FAD/NAD-bd_sf"/>
</dbReference>
<evidence type="ECO:0000256" key="13">
    <source>
        <dbReference type="PIRSR" id="PIRSR601613-1"/>
    </source>
</evidence>
<keyword evidence="14" id="KW-0472">Membrane</keyword>
<dbReference type="GeneID" id="113416226"/>
<name>A0A6J1UMJ8_9SAUR</name>
<keyword evidence="16" id="KW-1185">Reference proteome</keyword>
<evidence type="ECO:0000256" key="9">
    <source>
        <dbReference type="ARBA" id="ARBA00022852"/>
    </source>
</evidence>
<dbReference type="KEGG" id="nss:113416226"/>
<comment type="catalytic activity">
    <reaction evidence="12">
        <text>a secondary aliphatic amine + O2 + H2O = a primary amine + an aldehyde + H2O2</text>
        <dbReference type="Rhea" id="RHEA:26414"/>
        <dbReference type="ChEBI" id="CHEBI:15377"/>
        <dbReference type="ChEBI" id="CHEBI:15379"/>
        <dbReference type="ChEBI" id="CHEBI:16240"/>
        <dbReference type="ChEBI" id="CHEBI:17478"/>
        <dbReference type="ChEBI" id="CHEBI:58855"/>
        <dbReference type="ChEBI" id="CHEBI:65296"/>
        <dbReference type="EC" id="1.4.3.4"/>
    </reaction>
</comment>
<comment type="subcellular location">
    <subcellularLocation>
        <location evidence="2">Mitochondrion outer membrane</location>
        <topology evidence="2">Single-pass type IV membrane protein</topology>
        <orientation evidence="2">Cytoplasmic side</orientation>
    </subcellularLocation>
</comment>
<dbReference type="Gene3D" id="6.10.250.130">
    <property type="match status" value="1"/>
</dbReference>
<dbReference type="RefSeq" id="XP_026529763.1">
    <property type="nucleotide sequence ID" value="XM_026673978.1"/>
</dbReference>
<feature type="binding site" evidence="13">
    <location>
        <begin position="37"/>
        <end position="38"/>
    </location>
    <ligand>
        <name>FAD</name>
        <dbReference type="ChEBI" id="CHEBI:57692"/>
    </ligand>
</feature>
<dbReference type="GO" id="GO:0006915">
    <property type="term" value="P:apoptotic process"/>
    <property type="evidence" value="ECO:0007669"/>
    <property type="project" value="UniProtKB-KW"/>
</dbReference>
<evidence type="ECO:0000256" key="14">
    <source>
        <dbReference type="RuleBase" id="RU362067"/>
    </source>
</evidence>
<comment type="similarity">
    <text evidence="3">Belongs to the flavin monoamine oxidase family. FIG1 subfamily.</text>
</comment>
<dbReference type="Pfam" id="PF01593">
    <property type="entry name" value="Amino_oxidase"/>
    <property type="match status" value="1"/>
</dbReference>
<dbReference type="SUPFAM" id="SSF51905">
    <property type="entry name" value="FAD/NAD(P)-binding domain"/>
    <property type="match status" value="1"/>
</dbReference>
<protein>
    <recommendedName>
        <fullName evidence="14">Amine oxidase</fullName>
        <ecNumber evidence="14">1.4.3.-</ecNumber>
    </recommendedName>
</protein>
<dbReference type="PRINTS" id="PR00757">
    <property type="entry name" value="AMINEOXDASEF"/>
</dbReference>
<evidence type="ECO:0000256" key="7">
    <source>
        <dbReference type="ARBA" id="ARBA00022787"/>
    </source>
</evidence>
<keyword evidence="6" id="KW-0354">Hemolysis</keyword>
<feature type="binding site" evidence="13">
    <location>
        <position position="213"/>
    </location>
    <ligand>
        <name>FAD</name>
        <dbReference type="ChEBI" id="CHEBI:57692"/>
    </ligand>
</feature>
<evidence type="ECO:0000256" key="6">
    <source>
        <dbReference type="ARBA" id="ARBA00022735"/>
    </source>
</evidence>
<keyword evidence="7" id="KW-0496">Mitochondrion</keyword>
<dbReference type="Gene3D" id="3.90.660.10">
    <property type="match status" value="1"/>
</dbReference>
<gene>
    <name evidence="17" type="primary">LOC113416226</name>
</gene>
<dbReference type="PANTHER" id="PTHR43563">
    <property type="entry name" value="AMINE OXIDASE"/>
    <property type="match status" value="1"/>
</dbReference>
<dbReference type="GO" id="GO:0008131">
    <property type="term" value="F:primary methylamine oxidase activity"/>
    <property type="evidence" value="ECO:0007669"/>
    <property type="project" value="UniProtKB-ARBA"/>
</dbReference>
<feature type="transmembrane region" description="Helical" evidence="14">
    <location>
        <begin position="469"/>
        <end position="490"/>
    </location>
</feature>
<organism evidence="16 17">
    <name type="scientific">Notechis scutatus</name>
    <name type="common">mainland tiger snake</name>
    <dbReference type="NCBI Taxonomy" id="8663"/>
    <lineage>
        <taxon>Eukaryota</taxon>
        <taxon>Metazoa</taxon>
        <taxon>Chordata</taxon>
        <taxon>Craniata</taxon>
        <taxon>Vertebrata</taxon>
        <taxon>Euteleostomi</taxon>
        <taxon>Lepidosauria</taxon>
        <taxon>Squamata</taxon>
        <taxon>Bifurcata</taxon>
        <taxon>Unidentata</taxon>
        <taxon>Episquamata</taxon>
        <taxon>Toxicofera</taxon>
        <taxon>Serpentes</taxon>
        <taxon>Colubroidea</taxon>
        <taxon>Elapidae</taxon>
        <taxon>Hydrophiinae</taxon>
        <taxon>Notechis</taxon>
    </lineage>
</organism>
<evidence type="ECO:0000256" key="4">
    <source>
        <dbReference type="ARBA" id="ARBA00022630"/>
    </source>
</evidence>
<evidence type="ECO:0000256" key="2">
    <source>
        <dbReference type="ARBA" id="ARBA00004362"/>
    </source>
</evidence>
<dbReference type="GO" id="GO:0005741">
    <property type="term" value="C:mitochondrial outer membrane"/>
    <property type="evidence" value="ECO:0007669"/>
    <property type="project" value="UniProtKB-SubCell"/>
</dbReference>
<feature type="domain" description="Amine oxidase" evidence="15">
    <location>
        <begin position="17"/>
        <end position="429"/>
    </location>
</feature>
<keyword evidence="5" id="KW-0053">Apoptosis</keyword>
<feature type="binding site" evidence="13">
    <location>
        <position position="405"/>
    </location>
    <ligand>
        <name>FAD</name>
        <dbReference type="ChEBI" id="CHEBI:57692"/>
    </ligand>
</feature>